<feature type="domain" description="TB" evidence="12">
    <location>
        <begin position="1360"/>
        <end position="1413"/>
    </location>
</feature>
<protein>
    <submittedName>
        <fullName evidence="13">Latent transforming growth factor beta binding protein 2</fullName>
    </submittedName>
</protein>
<feature type="region of interest" description="Disordered" evidence="10">
    <location>
        <begin position="1462"/>
        <end position="1525"/>
    </location>
</feature>
<dbReference type="FunFam" id="2.10.25.10:FF:000019">
    <property type="entry name" value="latent-transforming growth factor beta-binding protein 1 isoform X2"/>
    <property type="match status" value="1"/>
</dbReference>
<dbReference type="FunFam" id="2.10.25.10:FF:000005">
    <property type="entry name" value="Fibrillin 2"/>
    <property type="match status" value="1"/>
</dbReference>
<feature type="domain" description="EGF-like" evidence="11">
    <location>
        <begin position="1074"/>
        <end position="1115"/>
    </location>
</feature>
<dbReference type="PROSITE" id="PS00022">
    <property type="entry name" value="EGF_1"/>
    <property type="match status" value="2"/>
</dbReference>
<sequence>LQHRAPPGLQHLAPPVSSTALPRSPAPRKQEPYLLKSIGVLHLKPPCQNRGSCSRPHTCVCRSGFQGRRCEEVAPEQVYVRSGNSRTLRPIQPGAAAQSPRRHAANSGSGSKTPATKQPPPTGVRALSSLIGRTLARRGPADTSSQQTGTSRTVKRYPSSTGPITSNALPSTNGNGQPPGPISLPWTMCLLAGLSVFLLLHLLTQPLSSLPGANLTSSLDRIKIVFTPMVCRRICSANGRCHNSCEKGDTTTVYSENQSQPPKNQGFRLYFCQIPCMNGGRCIGRDQCWCPSNSTGKFCHLPASPPAKPPSPRKQAGQAGHSSSMYTLPLSNQQASMQPSLVNVHIQHPPDAEVQVHQVARVKPGQVEVEAGTGGTHSVQQRSQPGNGHGNSISGSNNNGVILSYASNVWSTLYNEHTCPHALQCGKPLPGLTRQEDCCGSVGASWGLNKCTECPPKPAYAVIAHGQVECPKGYKRMNLTHCQDINECTMAGICKNAECLNTKGSYRCTCKGGYMLDAARSHCVSDKAVSEMRDLCYRSAALDSCSLPLSQHITKQICCCSRVGKAWGAACELCPLPDTDHFKEICPAGHGYTYSRSDIQISLRQMEEDDLHRTGPSHQPRPHPPRYHHPHPPHQHLHPTTDVHIQAKLPGREDGGKRGRSLPFPLQTWNVDPSQNDDNIHTTSVLTCVTFHPLPDVDRCSITPTICGPGQCVPVQTGYTCYCHPGYQLNPLQTRCIDVDECKNDPCEGKGRCVNSYGSYICHCYTGYSQVITQNRKFCQDVNECDMPDRCPGGRCVNTEGSYACECDTGYALSRRGQCEDVDECRNPSACPSGKCINTPGSFQCQDCGAGFRAAGGRCLGKEGLPWSRVSSPFVFYCVPSIHPSYYCAGNEVGSSHTFPEKGELTRRPLFLSPDVDECAEEDMCPRGQCLNTDGSFQCVCSAGFVFSAVGMGGEGNSTLCPPLPFCLHLSSPLSLSLHLCPPLSFSLPLFTCLYLSYPLSFPLPLFNSLHHCSPLSFFPHLFNSVHRSSPLSASVLLSLSLFTSIHLSSPLSPSLHLCLLLFTSVLCPVFPVDIDECANYTACGAHGFCENSQGSYRCYCDRGYIESPGIPGCIDTNECEMGVAPCGEALCENVEGSFLCICSSDNEEFDPATTKCRDRSLITGNSPSLHPEHVGLTALNRTRDQKECYYNINDDMICSNVLSRNTTKQECCCTVGEGWGDNCEIHPSEYSELCLHGFGLIPPRSSAQSLSQQPFEDADECEMFGQEICKKGHCSNTYGSYSCFCQTGYYYDTVRLECVDHNECETENVCVDGMCINMEGSFACFCSPPLVLDGSRRRCVAINTTEEGYDPDDYENMVEICWESLTDGNVCALPILDRHTTYAECCCLFGVAWGNQCALCPTRTSDDYAILCNLPRRGPGDSDSLRERPGYEYGPDGLERPESPIYWGGYGPVGGSSYFNSLGPEYGPQEPPGGPPYGRQVSPEDYGPRELMRVPVHRPRPLERYNGAARQRPHAQTQAHMYKH</sequence>
<feature type="domain" description="TB" evidence="12">
    <location>
        <begin position="411"/>
        <end position="456"/>
    </location>
</feature>
<evidence type="ECO:0000256" key="6">
    <source>
        <dbReference type="ARBA" id="ARBA00022737"/>
    </source>
</evidence>
<feature type="domain" description="EGF-like" evidence="11">
    <location>
        <begin position="268"/>
        <end position="300"/>
    </location>
</feature>
<evidence type="ECO:0000256" key="4">
    <source>
        <dbReference type="ARBA" id="ARBA00022536"/>
    </source>
</evidence>
<evidence type="ECO:0000256" key="3">
    <source>
        <dbReference type="ARBA" id="ARBA00022530"/>
    </source>
</evidence>
<feature type="domain" description="EGF-like" evidence="11">
    <location>
        <begin position="781"/>
        <end position="820"/>
    </location>
</feature>
<evidence type="ECO:0000256" key="9">
    <source>
        <dbReference type="PROSITE-ProRule" id="PRU00076"/>
    </source>
</evidence>
<feature type="domain" description="EGF-like" evidence="11">
    <location>
        <begin position="484"/>
        <end position="524"/>
    </location>
</feature>
<dbReference type="InterPro" id="IPR018097">
    <property type="entry name" value="EGF_Ca-bd_CS"/>
</dbReference>
<evidence type="ECO:0000313" key="14">
    <source>
        <dbReference type="Proteomes" id="UP000261540"/>
    </source>
</evidence>
<feature type="compositionally biased region" description="Basic residues" evidence="10">
    <location>
        <begin position="620"/>
        <end position="637"/>
    </location>
</feature>
<comment type="subcellular location">
    <subcellularLocation>
        <location evidence="1">Secreted</location>
        <location evidence="1">Extracellular space</location>
        <location evidence="1">Extracellular matrix</location>
    </subcellularLocation>
</comment>
<dbReference type="PROSITE" id="PS50026">
    <property type="entry name" value="EGF_3"/>
    <property type="match status" value="8"/>
</dbReference>
<organism evidence="13 14">
    <name type="scientific">Paramormyrops kingsleyae</name>
    <dbReference type="NCBI Taxonomy" id="1676925"/>
    <lineage>
        <taxon>Eukaryota</taxon>
        <taxon>Metazoa</taxon>
        <taxon>Chordata</taxon>
        <taxon>Craniata</taxon>
        <taxon>Vertebrata</taxon>
        <taxon>Euteleostomi</taxon>
        <taxon>Actinopterygii</taxon>
        <taxon>Neopterygii</taxon>
        <taxon>Teleostei</taxon>
        <taxon>Osteoglossocephala</taxon>
        <taxon>Osteoglossomorpha</taxon>
        <taxon>Osteoglossiformes</taxon>
        <taxon>Mormyridae</taxon>
        <taxon>Paramormyrops</taxon>
    </lineage>
</organism>
<comment type="caution">
    <text evidence="9">Lacks conserved residue(s) required for the propagation of feature annotation.</text>
</comment>
<dbReference type="Pfam" id="PF12662">
    <property type="entry name" value="cEGF"/>
    <property type="match status" value="1"/>
</dbReference>
<feature type="domain" description="TB" evidence="12">
    <location>
        <begin position="534"/>
        <end position="586"/>
    </location>
</feature>
<dbReference type="PANTHER" id="PTHR24040:SF16">
    <property type="entry name" value="FIBRILLIN-2-LIKE PROTEIN"/>
    <property type="match status" value="1"/>
</dbReference>
<feature type="domain" description="EGF-like" evidence="11">
    <location>
        <begin position="915"/>
        <end position="948"/>
    </location>
</feature>
<dbReference type="SUPFAM" id="SSF57184">
    <property type="entry name" value="Growth factor receptor domain"/>
    <property type="match status" value="2"/>
</dbReference>
<feature type="domain" description="TB" evidence="12">
    <location>
        <begin position="1187"/>
        <end position="1235"/>
    </location>
</feature>
<dbReference type="STRING" id="1676925.ENSPKIP00000017785"/>
<keyword evidence="7 9" id="KW-1015">Disulfide bond</keyword>
<feature type="region of interest" description="Disordered" evidence="10">
    <location>
        <begin position="370"/>
        <end position="395"/>
    </location>
</feature>
<dbReference type="InterPro" id="IPR000152">
    <property type="entry name" value="EGF-type_Asp/Asn_hydroxyl_site"/>
</dbReference>
<dbReference type="InterPro" id="IPR013111">
    <property type="entry name" value="EGF_extracell"/>
</dbReference>
<dbReference type="FunFam" id="3.90.290.10:FF:000001">
    <property type="entry name" value="Latent-transforming growth factor beta-binding protein 3 isoform 1"/>
    <property type="match status" value="1"/>
</dbReference>
<evidence type="ECO:0000256" key="5">
    <source>
        <dbReference type="ARBA" id="ARBA00022729"/>
    </source>
</evidence>
<evidence type="ECO:0000256" key="8">
    <source>
        <dbReference type="ARBA" id="ARBA00023180"/>
    </source>
</evidence>
<keyword evidence="4 9" id="KW-0245">EGF-like domain</keyword>
<dbReference type="InterPro" id="IPR026823">
    <property type="entry name" value="cEGF"/>
</dbReference>
<proteinExistence type="predicted"/>
<dbReference type="InterPro" id="IPR017878">
    <property type="entry name" value="TB_dom"/>
</dbReference>
<dbReference type="Pfam" id="PF07645">
    <property type="entry name" value="EGF_CA"/>
    <property type="match status" value="8"/>
</dbReference>
<name>A0A3B3RIX5_9TELE</name>
<feature type="domain" description="EGF-like" evidence="11">
    <location>
        <begin position="696"/>
        <end position="737"/>
    </location>
</feature>
<dbReference type="GO" id="GO:0005509">
    <property type="term" value="F:calcium ion binding"/>
    <property type="evidence" value="ECO:0007669"/>
    <property type="project" value="InterPro"/>
</dbReference>
<dbReference type="InterPro" id="IPR051145">
    <property type="entry name" value="GAS-SHBG-PROS"/>
</dbReference>
<dbReference type="InterPro" id="IPR009030">
    <property type="entry name" value="Growth_fac_rcpt_cys_sf"/>
</dbReference>
<dbReference type="SUPFAM" id="SSF57196">
    <property type="entry name" value="EGF/Laminin"/>
    <property type="match status" value="5"/>
</dbReference>
<dbReference type="SUPFAM" id="SSF57581">
    <property type="entry name" value="TB module/8-cys domain"/>
    <property type="match status" value="4"/>
</dbReference>
<accession>A0A3B3RIX5</accession>
<dbReference type="PROSITE" id="PS01187">
    <property type="entry name" value="EGF_CA"/>
    <property type="match status" value="7"/>
</dbReference>
<feature type="region of interest" description="Disordered" evidence="10">
    <location>
        <begin position="80"/>
        <end position="178"/>
    </location>
</feature>
<dbReference type="Gene3D" id="2.10.25.10">
    <property type="entry name" value="Laminin"/>
    <property type="match status" value="11"/>
</dbReference>
<evidence type="ECO:0000256" key="7">
    <source>
        <dbReference type="ARBA" id="ARBA00023157"/>
    </source>
</evidence>
<feature type="compositionally biased region" description="Pro residues" evidence="10">
    <location>
        <begin position="303"/>
        <end position="312"/>
    </location>
</feature>
<dbReference type="FunFam" id="2.10.25.10:FF:000002">
    <property type="entry name" value="Latent-transforming growth factor beta-binding protein 3"/>
    <property type="match status" value="1"/>
</dbReference>
<dbReference type="FunFam" id="2.10.25.10:FF:000273">
    <property type="entry name" value="Putative latent-transforming growth factor beta-binding protein 2"/>
    <property type="match status" value="1"/>
</dbReference>
<dbReference type="InterPro" id="IPR000742">
    <property type="entry name" value="EGF"/>
</dbReference>
<dbReference type="PROSITE" id="PS00010">
    <property type="entry name" value="ASX_HYDROXYL"/>
    <property type="match status" value="6"/>
</dbReference>
<dbReference type="Ensembl" id="ENSPKIT00000042304.1">
    <property type="protein sequence ID" value="ENSPKIP00000017785.1"/>
    <property type="gene ID" value="ENSPKIG00000003529.1"/>
</dbReference>
<dbReference type="Gene3D" id="3.90.290.10">
    <property type="entry name" value="TGF-beta binding (TB) domain"/>
    <property type="match status" value="4"/>
</dbReference>
<feature type="domain" description="EGF-like" evidence="11">
    <location>
        <begin position="38"/>
        <end position="71"/>
    </location>
</feature>
<keyword evidence="8" id="KW-0325">Glycoprotein</keyword>
<dbReference type="PROSITE" id="PS51364">
    <property type="entry name" value="TB"/>
    <property type="match status" value="4"/>
</dbReference>
<keyword evidence="3" id="KW-0272">Extracellular matrix</keyword>
<evidence type="ECO:0000259" key="12">
    <source>
        <dbReference type="PROSITE" id="PS51364"/>
    </source>
</evidence>
<dbReference type="SMART" id="SM00181">
    <property type="entry name" value="EGF"/>
    <property type="match status" value="12"/>
</dbReference>
<dbReference type="GeneTree" id="ENSGT00940000160884"/>
<dbReference type="Pfam" id="PF00683">
    <property type="entry name" value="TB"/>
    <property type="match status" value="4"/>
</dbReference>
<feature type="region of interest" description="Disordered" evidence="10">
    <location>
        <begin position="1"/>
        <end position="27"/>
    </location>
</feature>
<dbReference type="PROSITE" id="PS01186">
    <property type="entry name" value="EGF_2"/>
    <property type="match status" value="5"/>
</dbReference>
<dbReference type="Proteomes" id="UP000261540">
    <property type="component" value="Unplaced"/>
</dbReference>
<evidence type="ECO:0000256" key="2">
    <source>
        <dbReference type="ARBA" id="ARBA00022525"/>
    </source>
</evidence>
<feature type="disulfide bond" evidence="9">
    <location>
        <begin position="61"/>
        <end position="70"/>
    </location>
</feature>
<feature type="region of interest" description="Disordered" evidence="10">
    <location>
        <begin position="608"/>
        <end position="639"/>
    </location>
</feature>
<keyword evidence="6" id="KW-0677">Repeat</keyword>
<feature type="compositionally biased region" description="Polar residues" evidence="10">
    <location>
        <begin position="1515"/>
        <end position="1525"/>
    </location>
</feature>
<feature type="disulfide bond" evidence="9">
    <location>
        <begin position="290"/>
        <end position="299"/>
    </location>
</feature>
<reference evidence="13" key="1">
    <citation type="submission" date="2025-08" db="UniProtKB">
        <authorList>
            <consortium name="Ensembl"/>
        </authorList>
    </citation>
    <scope>IDENTIFICATION</scope>
</reference>
<keyword evidence="5" id="KW-0732">Signal</keyword>
<keyword evidence="14" id="KW-1185">Reference proteome</keyword>
<dbReference type="InterPro" id="IPR001881">
    <property type="entry name" value="EGF-like_Ca-bd_dom"/>
</dbReference>
<keyword evidence="2" id="KW-0964">Secreted</keyword>
<dbReference type="FunFam" id="2.10.25.10:FF:000014">
    <property type="entry name" value="Latent-transforming growth factor beta-binding protein 3"/>
    <property type="match status" value="1"/>
</dbReference>
<dbReference type="CDD" id="cd00054">
    <property type="entry name" value="EGF_CA"/>
    <property type="match status" value="8"/>
</dbReference>
<dbReference type="FunFam" id="2.10.25.10:FF:000115">
    <property type="entry name" value="latent-transforming growth factor beta-binding protein 4 isoform X2"/>
    <property type="match status" value="1"/>
</dbReference>
<evidence type="ECO:0000256" key="10">
    <source>
        <dbReference type="SAM" id="MobiDB-lite"/>
    </source>
</evidence>
<dbReference type="FunFam" id="3.90.290.10:FF:000002">
    <property type="entry name" value="Latent-transforming growth factor beta-binding protein 3 isoform 1"/>
    <property type="match status" value="1"/>
</dbReference>
<reference evidence="13" key="2">
    <citation type="submission" date="2025-09" db="UniProtKB">
        <authorList>
            <consortium name="Ensembl"/>
        </authorList>
    </citation>
    <scope>IDENTIFICATION</scope>
</reference>
<feature type="compositionally biased region" description="Polar residues" evidence="10">
    <location>
        <begin position="106"/>
        <end position="116"/>
    </location>
</feature>
<feature type="compositionally biased region" description="Polar residues" evidence="10">
    <location>
        <begin position="376"/>
        <end position="385"/>
    </location>
</feature>
<feature type="region of interest" description="Disordered" evidence="10">
    <location>
        <begin position="301"/>
        <end position="326"/>
    </location>
</feature>
<dbReference type="Pfam" id="PF07974">
    <property type="entry name" value="EGF_2"/>
    <property type="match status" value="1"/>
</dbReference>
<feature type="compositionally biased region" description="Polar residues" evidence="10">
    <location>
        <begin position="142"/>
        <end position="176"/>
    </location>
</feature>
<evidence type="ECO:0000256" key="1">
    <source>
        <dbReference type="ARBA" id="ARBA00004498"/>
    </source>
</evidence>
<evidence type="ECO:0000259" key="11">
    <source>
        <dbReference type="PROSITE" id="PS50026"/>
    </source>
</evidence>
<dbReference type="InterPro" id="IPR049883">
    <property type="entry name" value="NOTCH1_EGF-like"/>
</dbReference>
<dbReference type="InterPro" id="IPR036773">
    <property type="entry name" value="TB_dom_sf"/>
</dbReference>
<dbReference type="SMART" id="SM00179">
    <property type="entry name" value="EGF_CA"/>
    <property type="match status" value="10"/>
</dbReference>
<feature type="disulfide bond" evidence="9">
    <location>
        <begin position="272"/>
        <end position="282"/>
    </location>
</feature>
<dbReference type="PANTHER" id="PTHR24040">
    <property type="entry name" value="LAMININ G-LIKE DOMAIN-CONTAINING PROTEIN"/>
    <property type="match status" value="1"/>
</dbReference>
<evidence type="ECO:0000313" key="13">
    <source>
        <dbReference type="Ensembl" id="ENSPKIP00000017785.1"/>
    </source>
</evidence>
<feature type="domain" description="EGF-like" evidence="11">
    <location>
        <begin position="738"/>
        <end position="774"/>
    </location>
</feature>